<feature type="domain" description="CBS" evidence="3">
    <location>
        <begin position="10"/>
        <end position="67"/>
    </location>
</feature>
<dbReference type="Proteomes" id="UP000290975">
    <property type="component" value="Unassembled WGS sequence"/>
</dbReference>
<protein>
    <submittedName>
        <fullName evidence="4">Histidine kinase</fullName>
    </submittedName>
</protein>
<dbReference type="PROSITE" id="PS51371">
    <property type="entry name" value="CBS"/>
    <property type="match status" value="2"/>
</dbReference>
<evidence type="ECO:0000259" key="3">
    <source>
        <dbReference type="PROSITE" id="PS51371"/>
    </source>
</evidence>
<dbReference type="InterPro" id="IPR000644">
    <property type="entry name" value="CBS_dom"/>
</dbReference>
<dbReference type="AlphaFoldDB" id="A0A249MR28"/>
<evidence type="ECO:0000313" key="5">
    <source>
        <dbReference type="EMBL" id="GBH32676.1"/>
    </source>
</evidence>
<keyword evidence="1 2" id="KW-0129">CBS domain</keyword>
<dbReference type="SMART" id="SM00116">
    <property type="entry name" value="CBS"/>
    <property type="match status" value="2"/>
</dbReference>
<dbReference type="InterPro" id="IPR051257">
    <property type="entry name" value="Diverse_CBS-Domain"/>
</dbReference>
<dbReference type="GO" id="GO:0016301">
    <property type="term" value="F:kinase activity"/>
    <property type="evidence" value="ECO:0007669"/>
    <property type="project" value="UniProtKB-KW"/>
</dbReference>
<dbReference type="SUPFAM" id="SSF54631">
    <property type="entry name" value="CBS-domain pair"/>
    <property type="match status" value="1"/>
</dbReference>
<dbReference type="PANTHER" id="PTHR43080">
    <property type="entry name" value="CBS DOMAIN-CONTAINING PROTEIN CBSX3, MITOCHONDRIAL"/>
    <property type="match status" value="1"/>
</dbReference>
<keyword evidence="4" id="KW-0418">Kinase</keyword>
<dbReference type="InterPro" id="IPR044725">
    <property type="entry name" value="CBSX3_CBS_dom"/>
</dbReference>
<feature type="domain" description="CBS" evidence="3">
    <location>
        <begin position="75"/>
        <end position="131"/>
    </location>
</feature>
<name>A0A249MR28_SPHXE</name>
<evidence type="ECO:0000256" key="2">
    <source>
        <dbReference type="PROSITE-ProRule" id="PRU00703"/>
    </source>
</evidence>
<organism evidence="4 6">
    <name type="scientific">Sphingobium xenophagum</name>
    <dbReference type="NCBI Taxonomy" id="121428"/>
    <lineage>
        <taxon>Bacteria</taxon>
        <taxon>Pseudomonadati</taxon>
        <taxon>Pseudomonadota</taxon>
        <taxon>Alphaproteobacteria</taxon>
        <taxon>Sphingomonadales</taxon>
        <taxon>Sphingomonadaceae</taxon>
        <taxon>Sphingobium</taxon>
    </lineage>
</organism>
<evidence type="ECO:0000256" key="1">
    <source>
        <dbReference type="ARBA" id="ARBA00023122"/>
    </source>
</evidence>
<reference evidence="5 7" key="1">
    <citation type="submission" date="2014-12" db="EMBL/GenBank/DDBJ databases">
        <title>Whole genome sequencing of Sphingobium xenophagum OW59.</title>
        <authorList>
            <person name="Ohta Y."/>
            <person name="Nishi S."/>
            <person name="Hatada Y."/>
        </authorList>
    </citation>
    <scope>NUCLEOTIDE SEQUENCE [LARGE SCALE GENOMIC DNA]</scope>
    <source>
        <strain evidence="5 7">OW59</strain>
    </source>
</reference>
<accession>A0A401J7N3</accession>
<sequence>MTIAAILEGKGRDVIQVRSTDSVLSVVTLLAEQRIGCVPVVDDGQVVGIFSERDLVYRVATEGAAALERPVAEVMTAPAITIDDDTPVMAGLSLMTKRRIRHLPVVVGGELIGLISIGDLVKFRIDRIEAEAAALRDYIQTA</sequence>
<dbReference type="Gene3D" id="3.10.580.10">
    <property type="entry name" value="CBS-domain"/>
    <property type="match status" value="1"/>
</dbReference>
<gene>
    <name evidence="4" type="ORF">CJD35_04595</name>
    <name evidence="5" type="ORF">MBESOW_P3907</name>
</gene>
<keyword evidence="4" id="KW-0808">Transferase</keyword>
<accession>A0A249MR28</accession>
<dbReference type="KEGG" id="shyd:CJD35_04595"/>
<proteinExistence type="predicted"/>
<dbReference type="EMBL" id="BBQY01000041">
    <property type="protein sequence ID" value="GBH32676.1"/>
    <property type="molecule type" value="Genomic_DNA"/>
</dbReference>
<dbReference type="Proteomes" id="UP000217141">
    <property type="component" value="Chromosome I"/>
</dbReference>
<dbReference type="CDD" id="cd04623">
    <property type="entry name" value="CBS_pair_bac_euk"/>
    <property type="match status" value="1"/>
</dbReference>
<keyword evidence="7" id="KW-1185">Reference proteome</keyword>
<dbReference type="RefSeq" id="WP_017182995.1">
    <property type="nucleotide sequence ID" value="NZ_BBQY01000041.1"/>
</dbReference>
<evidence type="ECO:0000313" key="4">
    <source>
        <dbReference type="EMBL" id="ASY43806.1"/>
    </source>
</evidence>
<evidence type="ECO:0000313" key="7">
    <source>
        <dbReference type="Proteomes" id="UP000290975"/>
    </source>
</evidence>
<dbReference type="EMBL" id="CP022745">
    <property type="protein sequence ID" value="ASY43806.1"/>
    <property type="molecule type" value="Genomic_DNA"/>
</dbReference>
<dbReference type="Pfam" id="PF00571">
    <property type="entry name" value="CBS"/>
    <property type="match status" value="2"/>
</dbReference>
<dbReference type="InterPro" id="IPR046342">
    <property type="entry name" value="CBS_dom_sf"/>
</dbReference>
<dbReference type="PANTHER" id="PTHR43080:SF2">
    <property type="entry name" value="CBS DOMAIN-CONTAINING PROTEIN"/>
    <property type="match status" value="1"/>
</dbReference>
<dbReference type="STRING" id="1192759.GCA_000277525_02146"/>
<reference evidence="4 6" key="2">
    <citation type="submission" date="2017-08" db="EMBL/GenBank/DDBJ databases">
        <title>Whole Genome Sequence of Sphingobium hydrophobicum C1: Insights into Adaption to the Electronic-waste Contaminated Sediment.</title>
        <authorList>
            <person name="Song D."/>
            <person name="Chen X."/>
            <person name="Xu M."/>
        </authorList>
    </citation>
    <scope>NUCLEOTIDE SEQUENCE [LARGE SCALE GENOMIC DNA]</scope>
    <source>
        <strain evidence="4 6">C1</strain>
    </source>
</reference>
<evidence type="ECO:0000313" key="6">
    <source>
        <dbReference type="Proteomes" id="UP000217141"/>
    </source>
</evidence>